<comment type="similarity">
    <text evidence="1">Belongs to the NodU/CmcH family.</text>
</comment>
<reference evidence="4 5" key="1">
    <citation type="submission" date="2007-10" db="EMBL/GenBank/DDBJ databases">
        <title>Complete sequence of Desulfococcus oleovorans Hxd3.</title>
        <authorList>
            <consortium name="US DOE Joint Genome Institute"/>
            <person name="Copeland A."/>
            <person name="Lucas S."/>
            <person name="Lapidus A."/>
            <person name="Barry K."/>
            <person name="Glavina del Rio T."/>
            <person name="Dalin E."/>
            <person name="Tice H."/>
            <person name="Pitluck S."/>
            <person name="Kiss H."/>
            <person name="Brettin T."/>
            <person name="Bruce D."/>
            <person name="Detter J.C."/>
            <person name="Han C."/>
            <person name="Schmutz J."/>
            <person name="Larimer F."/>
            <person name="Land M."/>
            <person name="Hauser L."/>
            <person name="Kyrpides N."/>
            <person name="Kim E."/>
            <person name="Wawrik B."/>
            <person name="Richardson P."/>
        </authorList>
    </citation>
    <scope>NUCLEOTIDE SEQUENCE [LARGE SCALE GENOMIC DNA]</scope>
    <source>
        <strain evidence="5">DSM 6200 / JCM 39069 / Hxd3</strain>
    </source>
</reference>
<dbReference type="STRING" id="96561.Dole_0978"/>
<feature type="domain" description="Carbamoyltransferase" evidence="2">
    <location>
        <begin position="6"/>
        <end position="356"/>
    </location>
</feature>
<dbReference type="RefSeq" id="WP_012174406.1">
    <property type="nucleotide sequence ID" value="NC_009943.1"/>
</dbReference>
<evidence type="ECO:0000313" key="4">
    <source>
        <dbReference type="EMBL" id="ABW66788.1"/>
    </source>
</evidence>
<evidence type="ECO:0000259" key="2">
    <source>
        <dbReference type="Pfam" id="PF02543"/>
    </source>
</evidence>
<dbReference type="Gene3D" id="3.30.420.40">
    <property type="match status" value="2"/>
</dbReference>
<dbReference type="EMBL" id="CP000859">
    <property type="protein sequence ID" value="ABW66788.1"/>
    <property type="molecule type" value="Genomic_DNA"/>
</dbReference>
<dbReference type="Proteomes" id="UP000008561">
    <property type="component" value="Chromosome"/>
</dbReference>
<dbReference type="InterPro" id="IPR031730">
    <property type="entry name" value="Carbam_trans_C"/>
</dbReference>
<dbReference type="Pfam" id="PF02543">
    <property type="entry name" value="Carbam_trans_N"/>
    <property type="match status" value="1"/>
</dbReference>
<feature type="domain" description="Carbamoyltransferase C-terminal" evidence="3">
    <location>
        <begin position="417"/>
        <end position="606"/>
    </location>
</feature>
<dbReference type="Gene3D" id="3.90.870.20">
    <property type="entry name" value="Carbamoyltransferase, C-terminal domain"/>
    <property type="match status" value="1"/>
</dbReference>
<evidence type="ECO:0000313" key="5">
    <source>
        <dbReference type="Proteomes" id="UP000008561"/>
    </source>
</evidence>
<dbReference type="AlphaFoldDB" id="A8ZWI0"/>
<dbReference type="InterPro" id="IPR043129">
    <property type="entry name" value="ATPase_NBD"/>
</dbReference>
<dbReference type="Pfam" id="PF16861">
    <property type="entry name" value="Carbam_trans_C"/>
    <property type="match status" value="1"/>
</dbReference>
<dbReference type="InterPro" id="IPR003696">
    <property type="entry name" value="Carbtransf_dom"/>
</dbReference>
<gene>
    <name evidence="4" type="ordered locus">Dole_0978</name>
</gene>
<dbReference type="KEGG" id="dol:Dole_0978"/>
<dbReference type="InterPro" id="IPR038152">
    <property type="entry name" value="Carbam_trans_C_sf"/>
</dbReference>
<dbReference type="CDD" id="cd24098">
    <property type="entry name" value="ASKHA_NBD_TobZ_N"/>
    <property type="match status" value="1"/>
</dbReference>
<evidence type="ECO:0000259" key="3">
    <source>
        <dbReference type="Pfam" id="PF16861"/>
    </source>
</evidence>
<accession>A8ZWI0</accession>
<protein>
    <submittedName>
        <fullName evidence="4">Carbamoyltransferase</fullName>
    </submittedName>
</protein>
<dbReference type="PANTHER" id="PTHR34847:SF1">
    <property type="entry name" value="NODULATION PROTEIN U"/>
    <property type="match status" value="1"/>
</dbReference>
<dbReference type="InterPro" id="IPR051338">
    <property type="entry name" value="NodU/CmcH_Carbamoyltrnsfr"/>
</dbReference>
<dbReference type="OrthoDB" id="9780777at2"/>
<dbReference type="eggNOG" id="COG2192">
    <property type="taxonomic scope" value="Bacteria"/>
</dbReference>
<keyword evidence="5" id="KW-1185">Reference proteome</keyword>
<sequence>MKQRPILGISAYYHDSAAVLLDGGRIVAAAQEERFSRVRHDAAFPRNAVRYVLSEGGCALDDLAAVAFYDKPFLKFERLLETHHAVAPGGLGAFLAAMPVWVKEKLFTKSLLYRELCDATGEQPSRRPALFFPEHHLSHSASAYFASPFESAAILTVDGVGEWATTTLGMGEQGRITLLKELHFPHSLGLLYSAFTYYCGFAVNSGEYKLMGLAPYGNPQGDTFRRYKALIYENLVDLRPDGSFLLNMNFFDFAAGSRMCNDRKWEKLFGIPRRLPEAGLSRDYMNMALAIQQVTEEIVLRLAKTLKTITGAKNLVMAGGVALNCVANGRLLQSGLFDQVWIQPAAGDAGGALGAAYAAYCIKGGKALPVITDGTDRMEGALLGPAFYSENVRRMAKKFGAVYERYDSMDDLCGVVARRLAAGQVVGWFQGRMEWGPRALGNRSILADPRDPGMQRRLNLKIKFREPFRPFAPAVLAEDATEWFALEAPSPYMLLTAPVKPSRRRPVPDNEVALTLQERLAVPRSEIPAVTHVDFSARVQTVDGKTNERFHRLLCAFKQETGCPVLINTSFNVRGEPIVCTPAEAYACFMQTGMDCLVIENFLFEKTGQPCFVKETPNEKPML</sequence>
<organism evidence="4 5">
    <name type="scientific">Desulfosudis oleivorans (strain DSM 6200 / JCM 39069 / Hxd3)</name>
    <name type="common">Desulfococcus oleovorans</name>
    <dbReference type="NCBI Taxonomy" id="96561"/>
    <lineage>
        <taxon>Bacteria</taxon>
        <taxon>Pseudomonadati</taxon>
        <taxon>Thermodesulfobacteriota</taxon>
        <taxon>Desulfobacteria</taxon>
        <taxon>Desulfobacterales</taxon>
        <taxon>Desulfosudaceae</taxon>
        <taxon>Desulfosudis</taxon>
    </lineage>
</organism>
<evidence type="ECO:0000256" key="1">
    <source>
        <dbReference type="ARBA" id="ARBA00006129"/>
    </source>
</evidence>
<dbReference type="PANTHER" id="PTHR34847">
    <property type="entry name" value="NODULATION PROTEIN U"/>
    <property type="match status" value="1"/>
</dbReference>
<dbReference type="SUPFAM" id="SSF53067">
    <property type="entry name" value="Actin-like ATPase domain"/>
    <property type="match status" value="1"/>
</dbReference>
<dbReference type="HOGENOM" id="CLU_014411_2_0_7"/>
<name>A8ZWI0_DESOH</name>
<proteinExistence type="inferred from homology"/>
<dbReference type="GO" id="GO:0016740">
    <property type="term" value="F:transferase activity"/>
    <property type="evidence" value="ECO:0007669"/>
    <property type="project" value="UniProtKB-KW"/>
</dbReference>
<keyword evidence="4" id="KW-0808">Transferase</keyword>